<evidence type="ECO:0000313" key="2">
    <source>
        <dbReference type="Proteomes" id="UP000824120"/>
    </source>
</evidence>
<gene>
    <name evidence="1" type="ORF">H5410_048991</name>
</gene>
<dbReference type="OrthoDB" id="1303839at2759"/>
<dbReference type="Proteomes" id="UP000824120">
    <property type="component" value="Chromosome 9"/>
</dbReference>
<dbReference type="PANTHER" id="PTHR46238:SF8">
    <property type="entry name" value="ENDONUCLEASE_EXONUCLEASE_PHOSPHATASE DOMAIN-CONTAINING PROTEIN"/>
    <property type="match status" value="1"/>
</dbReference>
<organism evidence="1 2">
    <name type="scientific">Solanum commersonii</name>
    <name type="common">Commerson's wild potato</name>
    <name type="synonym">Commerson's nightshade</name>
    <dbReference type="NCBI Taxonomy" id="4109"/>
    <lineage>
        <taxon>Eukaryota</taxon>
        <taxon>Viridiplantae</taxon>
        <taxon>Streptophyta</taxon>
        <taxon>Embryophyta</taxon>
        <taxon>Tracheophyta</taxon>
        <taxon>Spermatophyta</taxon>
        <taxon>Magnoliopsida</taxon>
        <taxon>eudicotyledons</taxon>
        <taxon>Gunneridae</taxon>
        <taxon>Pentapetalae</taxon>
        <taxon>asterids</taxon>
        <taxon>lamiids</taxon>
        <taxon>Solanales</taxon>
        <taxon>Solanaceae</taxon>
        <taxon>Solanoideae</taxon>
        <taxon>Solaneae</taxon>
        <taxon>Solanum</taxon>
    </lineage>
</organism>
<dbReference type="AlphaFoldDB" id="A0A9J5XL48"/>
<reference evidence="1 2" key="1">
    <citation type="submission" date="2020-09" db="EMBL/GenBank/DDBJ databases">
        <title>De no assembly of potato wild relative species, Solanum commersonii.</title>
        <authorList>
            <person name="Cho K."/>
        </authorList>
    </citation>
    <scope>NUCLEOTIDE SEQUENCE [LARGE SCALE GENOMIC DNA]</scope>
    <source>
        <strain evidence="1">LZ3.2</strain>
        <tissue evidence="1">Leaf</tissue>
    </source>
</reference>
<name>A0A9J5XL48_SOLCO</name>
<dbReference type="EMBL" id="JACXVP010000009">
    <property type="protein sequence ID" value="KAG5588557.1"/>
    <property type="molecule type" value="Genomic_DNA"/>
</dbReference>
<sequence length="62" mass="7253">MEVAEIRTLRDKVGVTSVVDKIREARIRRFEHVKRRIVDALVRKCENLTMTGVKGGRDRPKY</sequence>
<dbReference type="PANTHER" id="PTHR46238">
    <property type="entry name" value="REVERSE TRANSCRIPTASE DOMAIN-CONTAINING PROTEIN"/>
    <property type="match status" value="1"/>
</dbReference>
<protein>
    <submittedName>
        <fullName evidence="1">Uncharacterized protein</fullName>
    </submittedName>
</protein>
<accession>A0A9J5XL48</accession>
<keyword evidence="2" id="KW-1185">Reference proteome</keyword>
<evidence type="ECO:0000313" key="1">
    <source>
        <dbReference type="EMBL" id="KAG5588557.1"/>
    </source>
</evidence>
<proteinExistence type="predicted"/>
<comment type="caution">
    <text evidence="1">The sequence shown here is derived from an EMBL/GenBank/DDBJ whole genome shotgun (WGS) entry which is preliminary data.</text>
</comment>